<dbReference type="PANTHER" id="PTHR35609:SF1">
    <property type="entry name" value="MACRO DOMAIN-CONTAINING PROTEIN"/>
    <property type="match status" value="1"/>
</dbReference>
<dbReference type="AlphaFoldDB" id="A0A9W7G0K3"/>
<dbReference type="EMBL" id="BRXZ01008435">
    <property type="protein sequence ID" value="GMI26212.1"/>
    <property type="molecule type" value="Genomic_DNA"/>
</dbReference>
<reference evidence="1" key="1">
    <citation type="submission" date="2022-07" db="EMBL/GenBank/DDBJ databases">
        <title>Genome analysis of Parmales, a sister group of diatoms, reveals the evolutionary specialization of diatoms from phago-mixotrophs to photoautotrophs.</title>
        <authorList>
            <person name="Ban H."/>
            <person name="Sato S."/>
            <person name="Yoshikawa S."/>
            <person name="Kazumasa Y."/>
            <person name="Nakamura Y."/>
            <person name="Ichinomiya M."/>
            <person name="Saitoh K."/>
            <person name="Sato N."/>
            <person name="Blanc-Mathieu R."/>
            <person name="Endo H."/>
            <person name="Kuwata A."/>
            <person name="Ogata H."/>
        </authorList>
    </citation>
    <scope>NUCLEOTIDE SEQUENCE</scope>
</reference>
<protein>
    <submittedName>
        <fullName evidence="1">Uncharacterized protein</fullName>
    </submittedName>
</protein>
<evidence type="ECO:0000313" key="2">
    <source>
        <dbReference type="Proteomes" id="UP001165082"/>
    </source>
</evidence>
<sequence>MVGPSIAPDRGVTGYYMDRTQGPACALTCPAGTVFRNYFVPTTDASSGRQFVGQCRGGRQINLASSVEEVLENDKHKYWALRNGYIMPEEGKMATLNQALKEGGEELCECVVESFRAGIHWGTAVGGEGDGGNGGIICQVYASAVPVAYCKNTSITDWAPLARLTLRGMYKATLLAGAKLARESGERVTVYLTLLGGGAFGNQVTWILDAIEEAVCEFGEEALDVKLVHYSSVTARYADFAKKLTRKLKKKVKDVRKEALL</sequence>
<evidence type="ECO:0000313" key="1">
    <source>
        <dbReference type="EMBL" id="GMI26212.1"/>
    </source>
</evidence>
<comment type="caution">
    <text evidence="1">The sequence shown here is derived from an EMBL/GenBank/DDBJ whole genome shotgun (WGS) entry which is preliminary data.</text>
</comment>
<gene>
    <name evidence="1" type="ORF">TrRE_jg1332</name>
</gene>
<proteinExistence type="predicted"/>
<accession>A0A9W7G0K3</accession>
<dbReference type="OrthoDB" id="5207264at2759"/>
<organism evidence="1 2">
    <name type="scientific">Triparma retinervis</name>
    <dbReference type="NCBI Taxonomy" id="2557542"/>
    <lineage>
        <taxon>Eukaryota</taxon>
        <taxon>Sar</taxon>
        <taxon>Stramenopiles</taxon>
        <taxon>Ochrophyta</taxon>
        <taxon>Bolidophyceae</taxon>
        <taxon>Parmales</taxon>
        <taxon>Triparmaceae</taxon>
        <taxon>Triparma</taxon>
    </lineage>
</organism>
<keyword evidence="2" id="KW-1185">Reference proteome</keyword>
<name>A0A9W7G0K3_9STRA</name>
<dbReference type="Proteomes" id="UP001165082">
    <property type="component" value="Unassembled WGS sequence"/>
</dbReference>
<dbReference type="PANTHER" id="PTHR35609">
    <property type="entry name" value="MACRO DOMAIN-CONTAINING PROTEIN"/>
    <property type="match status" value="1"/>
</dbReference>